<evidence type="ECO:0000256" key="2">
    <source>
        <dbReference type="ARBA" id="ARBA00022618"/>
    </source>
</evidence>
<dbReference type="PROSITE" id="PS51719">
    <property type="entry name" value="G_SEPTIN"/>
    <property type="match status" value="1"/>
</dbReference>
<feature type="compositionally biased region" description="Basic and acidic residues" evidence="8">
    <location>
        <begin position="672"/>
        <end position="683"/>
    </location>
</feature>
<feature type="region of interest" description="Disordered" evidence="8">
    <location>
        <begin position="658"/>
        <end position="753"/>
    </location>
</feature>
<feature type="region of interest" description="Disordered" evidence="8">
    <location>
        <begin position="1"/>
        <end position="87"/>
    </location>
</feature>
<dbReference type="VEuPathDB" id="VectorBase:AMEM21_007006"/>
<dbReference type="GO" id="GO:0005525">
    <property type="term" value="F:GTP binding"/>
    <property type="evidence" value="ECO:0007669"/>
    <property type="project" value="UniProtKB-KW"/>
</dbReference>
<evidence type="ECO:0000313" key="10">
    <source>
        <dbReference type="EnsemblMetazoa" id="AMEM016794-PA"/>
    </source>
</evidence>
<evidence type="ECO:0000256" key="4">
    <source>
        <dbReference type="ARBA" id="ARBA00023054"/>
    </source>
</evidence>
<dbReference type="EnsemblMetazoa" id="AMEM016794-RA">
    <property type="protein sequence ID" value="AMEM016794-PA"/>
    <property type="gene ID" value="AMEM016794"/>
</dbReference>
<proteinExistence type="inferred from homology"/>
<dbReference type="InterPro" id="IPR027417">
    <property type="entry name" value="P-loop_NTPase"/>
</dbReference>
<evidence type="ECO:0000256" key="8">
    <source>
        <dbReference type="SAM" id="MobiDB-lite"/>
    </source>
</evidence>
<keyword evidence="6" id="KW-0131">Cell cycle</keyword>
<evidence type="ECO:0000256" key="1">
    <source>
        <dbReference type="ARBA" id="ARBA00004626"/>
    </source>
</evidence>
<dbReference type="GO" id="GO:0032154">
    <property type="term" value="C:cleavage furrow"/>
    <property type="evidence" value="ECO:0007669"/>
    <property type="project" value="UniProtKB-SubCell"/>
</dbReference>
<dbReference type="FunFam" id="3.40.50.300:FF:000162">
    <property type="entry name" value="septin-7 isoform X1"/>
    <property type="match status" value="1"/>
</dbReference>
<dbReference type="SUPFAM" id="SSF52540">
    <property type="entry name" value="P-loop containing nucleoside triphosphate hydrolases"/>
    <property type="match status" value="1"/>
</dbReference>
<keyword evidence="4" id="KW-0175">Coiled coil</keyword>
<evidence type="ECO:0000256" key="7">
    <source>
        <dbReference type="RuleBase" id="RU004560"/>
    </source>
</evidence>
<name>A0A182VL39_ANOME</name>
<dbReference type="VEuPathDB" id="VectorBase:AMEM016794"/>
<protein>
    <recommendedName>
        <fullName evidence="9">Septin-type G domain-containing protein</fullName>
    </recommendedName>
</protein>
<feature type="compositionally biased region" description="Low complexity" evidence="8">
    <location>
        <begin position="723"/>
        <end position="742"/>
    </location>
</feature>
<feature type="domain" description="Septin-type G" evidence="9">
    <location>
        <begin position="302"/>
        <end position="573"/>
    </location>
</feature>
<dbReference type="GO" id="GO:0005856">
    <property type="term" value="C:cytoskeleton"/>
    <property type="evidence" value="ECO:0007669"/>
    <property type="project" value="UniProtKB-ARBA"/>
</dbReference>
<dbReference type="InterPro" id="IPR016491">
    <property type="entry name" value="Septin"/>
</dbReference>
<evidence type="ECO:0000256" key="3">
    <source>
        <dbReference type="ARBA" id="ARBA00022741"/>
    </source>
</evidence>
<keyword evidence="5 7" id="KW-0342">GTP-binding</keyword>
<comment type="subcellular location">
    <subcellularLocation>
        <location evidence="1">Cleavage furrow</location>
    </subcellularLocation>
</comment>
<dbReference type="PANTHER" id="PTHR18884">
    <property type="entry name" value="SEPTIN"/>
    <property type="match status" value="1"/>
</dbReference>
<keyword evidence="11" id="KW-1185">Reference proteome</keyword>
<dbReference type="CDD" id="cd01850">
    <property type="entry name" value="CDC_Septin"/>
    <property type="match status" value="1"/>
</dbReference>
<dbReference type="Proteomes" id="UP000075903">
    <property type="component" value="Unassembled WGS sequence"/>
</dbReference>
<organism evidence="10 11">
    <name type="scientific">Anopheles merus</name>
    <name type="common">Mosquito</name>
    <dbReference type="NCBI Taxonomy" id="30066"/>
    <lineage>
        <taxon>Eukaryota</taxon>
        <taxon>Metazoa</taxon>
        <taxon>Ecdysozoa</taxon>
        <taxon>Arthropoda</taxon>
        <taxon>Hexapoda</taxon>
        <taxon>Insecta</taxon>
        <taxon>Pterygota</taxon>
        <taxon>Neoptera</taxon>
        <taxon>Endopterygota</taxon>
        <taxon>Diptera</taxon>
        <taxon>Nematocera</taxon>
        <taxon>Culicoidea</taxon>
        <taxon>Culicidae</taxon>
        <taxon>Anophelinae</taxon>
        <taxon>Anopheles</taxon>
    </lineage>
</organism>
<dbReference type="Gene3D" id="3.40.50.300">
    <property type="entry name" value="P-loop containing nucleotide triphosphate hydrolases"/>
    <property type="match status" value="1"/>
</dbReference>
<dbReference type="Pfam" id="PF00735">
    <property type="entry name" value="Septin"/>
    <property type="match status" value="1"/>
</dbReference>
<comment type="similarity">
    <text evidence="7">Belongs to the TRAFAC class TrmE-Era-EngA-EngB-Septin-like GTPase superfamily. Septin GTPase family.</text>
</comment>
<keyword evidence="3 7" id="KW-0547">Nucleotide-binding</keyword>
<evidence type="ECO:0000256" key="5">
    <source>
        <dbReference type="ARBA" id="ARBA00023134"/>
    </source>
</evidence>
<dbReference type="STRING" id="30066.A0A182VL39"/>
<dbReference type="GO" id="GO:0051301">
    <property type="term" value="P:cell division"/>
    <property type="evidence" value="ECO:0007669"/>
    <property type="project" value="UniProtKB-KW"/>
</dbReference>
<evidence type="ECO:0000259" key="9">
    <source>
        <dbReference type="PROSITE" id="PS51719"/>
    </source>
</evidence>
<dbReference type="InterPro" id="IPR030379">
    <property type="entry name" value="G_SEPTIN_dom"/>
</dbReference>
<evidence type="ECO:0000256" key="6">
    <source>
        <dbReference type="ARBA" id="ARBA00023306"/>
    </source>
</evidence>
<accession>A0A182VL39</accession>
<dbReference type="AlphaFoldDB" id="A0A182VL39"/>
<sequence>MSTSTPTAQQTAGPGAGGPPVPPVKPVLSSPGAYMANFQGSGGGGGMPVAAPPITAGIHGTNKTHEKPTIAARPIPPPKLPNYSSSFNKIDRDRNEFTKIDKAEREKVSLLATKREMFFKSESNSPSGPPPNPPHNNSANAANDKHSTAGLTNSVGGGGGVTNNSSPAAVSIGAMVTNNNHNGLNGAPATNGSAVHAAAAAAAAATGNNNLGGGGGGGVNGLATSMNSISLKEKRDALLNHHDSGANGHHGHHHHADAANAKLANERHEKEKPVMKTKPKELDGYVGFANLPNQVYRKAVKKGFELTLMVVGESGLGKSTLINSMFLSDIYHAEQHPGPSKRIKKTVAVESTKVLLKENGVNLTLTVVDTPGFGDAVDNSNCWLPIVDFVESKYEEYLTAESRVHRTALPDSRVHVCLYFIAPSGHGLKPLDIEFMQRLCDKVNIIPVIAKADTLTPEEITLFKKQILNEIAQNKIKIYDFPDPMDEEEDAKVLRQLRSRVPFAVVGANAIIEIDGRKVRGRRYPWGVAEVENLDHCDFIALRNMVIRTNLQDLKDVTNNVHYENYRCRKLAGLGTDGKAKLSNKNPLAQMEEEKREHESKMKKMEAEMEQVFEMKVKEKKQKLKDSEAELTRRHEERKKALELQIRELEDRRKAFEQEKAEWEQQNGVTLDELRRKSLEANSKETASLASRSSDESKGRRVFGSLLRRHTSFGAPDAVRGVTGAAGSTSTLTTSANNNGSTVPPSPQDHNDS</sequence>
<keyword evidence="2" id="KW-0132">Cell division</keyword>
<evidence type="ECO:0000313" key="11">
    <source>
        <dbReference type="Proteomes" id="UP000075903"/>
    </source>
</evidence>
<feature type="region of interest" description="Disordered" evidence="8">
    <location>
        <begin position="120"/>
        <end position="162"/>
    </location>
</feature>
<reference evidence="10" key="1">
    <citation type="submission" date="2020-05" db="UniProtKB">
        <authorList>
            <consortium name="EnsemblMetazoa"/>
        </authorList>
    </citation>
    <scope>IDENTIFICATION</scope>
    <source>
        <strain evidence="10">MAF</strain>
    </source>
</reference>
<feature type="compositionally biased region" description="Low complexity" evidence="8">
    <location>
        <begin position="1"/>
        <end position="13"/>
    </location>
</feature>